<dbReference type="Gene3D" id="2.60.120.10">
    <property type="entry name" value="Jelly Rolls"/>
    <property type="match status" value="1"/>
</dbReference>
<keyword evidence="3" id="KW-0804">Transcription</keyword>
<dbReference type="Proteomes" id="UP000822142">
    <property type="component" value="Unassembled WGS sequence"/>
</dbReference>
<evidence type="ECO:0000256" key="1">
    <source>
        <dbReference type="ARBA" id="ARBA00023015"/>
    </source>
</evidence>
<dbReference type="SUPFAM" id="SSF51215">
    <property type="entry name" value="Regulatory protein AraC"/>
    <property type="match status" value="1"/>
</dbReference>
<dbReference type="RefSeq" id="WP_173747653.1">
    <property type="nucleotide sequence ID" value="NZ_JAAITA010000002.1"/>
</dbReference>
<evidence type="ECO:0000313" key="6">
    <source>
        <dbReference type="Proteomes" id="UP000822142"/>
    </source>
</evidence>
<reference evidence="5 6" key="1">
    <citation type="journal article" date="2020" name="Cell Host Microbe">
        <title>Functional and Genomic Variation between Human-Derived Isolates of Lachnospiraceae Reveals Inter- and Intra-Species Diversity.</title>
        <authorList>
            <person name="Sorbara M.T."/>
            <person name="Littmann E.R."/>
            <person name="Fontana E."/>
            <person name="Moody T.U."/>
            <person name="Kohout C.E."/>
            <person name="Gjonbalaj M."/>
            <person name="Eaton V."/>
            <person name="Seok R."/>
            <person name="Leiner I.M."/>
            <person name="Pamer E.G."/>
        </authorList>
    </citation>
    <scope>NUCLEOTIDE SEQUENCE [LARGE SCALE GENOMIC DNA]</scope>
    <source>
        <strain evidence="5 6">MSK.15.26</strain>
    </source>
</reference>
<dbReference type="InterPro" id="IPR003313">
    <property type="entry name" value="AraC-bd"/>
</dbReference>
<comment type="caution">
    <text evidence="5">The sequence shown here is derived from an EMBL/GenBank/DDBJ whole genome shotgun (WGS) entry which is preliminary data.</text>
</comment>
<keyword evidence="1" id="KW-0805">Transcription regulation</keyword>
<dbReference type="SUPFAM" id="SSF46689">
    <property type="entry name" value="Homeodomain-like"/>
    <property type="match status" value="2"/>
</dbReference>
<dbReference type="SMART" id="SM00342">
    <property type="entry name" value="HTH_ARAC"/>
    <property type="match status" value="1"/>
</dbReference>
<evidence type="ECO:0000256" key="3">
    <source>
        <dbReference type="ARBA" id="ARBA00023163"/>
    </source>
</evidence>
<dbReference type="Pfam" id="PF02311">
    <property type="entry name" value="AraC_binding"/>
    <property type="match status" value="1"/>
</dbReference>
<gene>
    <name evidence="5" type="ORF">G5A70_02385</name>
</gene>
<evidence type="ECO:0000259" key="4">
    <source>
        <dbReference type="PROSITE" id="PS01124"/>
    </source>
</evidence>
<dbReference type="InterPro" id="IPR037923">
    <property type="entry name" value="HTH-like"/>
</dbReference>
<dbReference type="PANTHER" id="PTHR43280:SF34">
    <property type="entry name" value="ARAC-FAMILY TRANSCRIPTIONAL REGULATOR"/>
    <property type="match status" value="1"/>
</dbReference>
<dbReference type="PROSITE" id="PS01124">
    <property type="entry name" value="HTH_ARAC_FAMILY_2"/>
    <property type="match status" value="1"/>
</dbReference>
<evidence type="ECO:0000313" key="5">
    <source>
        <dbReference type="EMBL" id="NSJ85057.1"/>
    </source>
</evidence>
<dbReference type="InterPro" id="IPR009057">
    <property type="entry name" value="Homeodomain-like_sf"/>
</dbReference>
<keyword evidence="6" id="KW-1185">Reference proteome</keyword>
<organism evidence="5 6">
    <name type="scientific">Blautia hansenii</name>
    <name type="common">Ruminococcus hansenii</name>
    <dbReference type="NCBI Taxonomy" id="1322"/>
    <lineage>
        <taxon>Bacteria</taxon>
        <taxon>Bacillati</taxon>
        <taxon>Bacillota</taxon>
        <taxon>Clostridia</taxon>
        <taxon>Lachnospirales</taxon>
        <taxon>Lachnospiraceae</taxon>
        <taxon>Blautia</taxon>
    </lineage>
</organism>
<feature type="domain" description="HTH araC/xylS-type" evidence="4">
    <location>
        <begin position="188"/>
        <end position="285"/>
    </location>
</feature>
<dbReference type="PANTHER" id="PTHR43280">
    <property type="entry name" value="ARAC-FAMILY TRANSCRIPTIONAL REGULATOR"/>
    <property type="match status" value="1"/>
</dbReference>
<dbReference type="Gene3D" id="1.10.10.60">
    <property type="entry name" value="Homeodomain-like"/>
    <property type="match status" value="2"/>
</dbReference>
<name>A0ABX2I7I8_BLAHA</name>
<keyword evidence="2" id="KW-0238">DNA-binding</keyword>
<dbReference type="Pfam" id="PF12833">
    <property type="entry name" value="HTH_18"/>
    <property type="match status" value="1"/>
</dbReference>
<sequence length="298" mass="35861">MKKNYKTEFLKRQYMLSRDYEIYYYSDSHLGNVDSHIHKYYEMYFFLEGSVSILIRDKLYRLEPGDVVILPPGIPHKAVIHDQEHPYSRFVFWISVEYYQRLRQMSEDYYYLVQRAAEKKQYVYHNSTVEFSGIQSKIFHLMEEIHAERYGKEARIFINICDLLLHLNRMAYEKNNPGKIKEDQNLYRNILQYIDDHLEQDLSLEYLAGEFYVSKYHIAHIFKENTGISIHQYIMKKRLAACQDAILGNISISRAYLMFGFKDYSSFYRAFKKEFGISPKEYKDLKIQIGMKEEKLPH</sequence>
<evidence type="ECO:0000256" key="2">
    <source>
        <dbReference type="ARBA" id="ARBA00023125"/>
    </source>
</evidence>
<protein>
    <submittedName>
        <fullName evidence="5">AraC family transcriptional regulator</fullName>
    </submittedName>
</protein>
<dbReference type="InterPro" id="IPR018060">
    <property type="entry name" value="HTH_AraC"/>
</dbReference>
<dbReference type="EMBL" id="JAAITA010000002">
    <property type="protein sequence ID" value="NSJ85057.1"/>
    <property type="molecule type" value="Genomic_DNA"/>
</dbReference>
<proteinExistence type="predicted"/>
<dbReference type="InterPro" id="IPR014710">
    <property type="entry name" value="RmlC-like_jellyroll"/>
</dbReference>
<accession>A0ABX2I7I8</accession>